<evidence type="ECO:0000256" key="2">
    <source>
        <dbReference type="RuleBase" id="RU003690"/>
    </source>
</evidence>
<accession>A0A835LRK9</accession>
<dbReference type="AlphaFoldDB" id="A0A835LRK9"/>
<dbReference type="SUPFAM" id="SSF51445">
    <property type="entry name" value="(Trans)glycosidases"/>
    <property type="match status" value="1"/>
</dbReference>
<dbReference type="GO" id="GO:0008422">
    <property type="term" value="F:beta-glucosidase activity"/>
    <property type="evidence" value="ECO:0007669"/>
    <property type="project" value="TreeGrafter"/>
</dbReference>
<keyword evidence="4" id="KW-1185">Reference proteome</keyword>
<gene>
    <name evidence="3" type="ORF">IFM89_011282</name>
</gene>
<name>A0A835LRK9_9MAGN</name>
<dbReference type="PANTHER" id="PTHR10353">
    <property type="entry name" value="GLYCOSYL HYDROLASE"/>
    <property type="match status" value="1"/>
</dbReference>
<comment type="caution">
    <text evidence="3">The sequence shown here is derived from an EMBL/GenBank/DDBJ whole genome shotgun (WGS) entry which is preliminary data.</text>
</comment>
<dbReference type="InterPro" id="IPR001360">
    <property type="entry name" value="Glyco_hydro_1"/>
</dbReference>
<dbReference type="Proteomes" id="UP000631114">
    <property type="component" value="Unassembled WGS sequence"/>
</dbReference>
<comment type="similarity">
    <text evidence="1 2">Belongs to the glycosyl hydrolase 1 family.</text>
</comment>
<dbReference type="PANTHER" id="PTHR10353:SF29">
    <property type="entry name" value="BETA-GLUCOSIDASE 11"/>
    <property type="match status" value="1"/>
</dbReference>
<dbReference type="GO" id="GO:0005975">
    <property type="term" value="P:carbohydrate metabolic process"/>
    <property type="evidence" value="ECO:0007669"/>
    <property type="project" value="InterPro"/>
</dbReference>
<organism evidence="3 4">
    <name type="scientific">Coptis chinensis</name>
    <dbReference type="NCBI Taxonomy" id="261450"/>
    <lineage>
        <taxon>Eukaryota</taxon>
        <taxon>Viridiplantae</taxon>
        <taxon>Streptophyta</taxon>
        <taxon>Embryophyta</taxon>
        <taxon>Tracheophyta</taxon>
        <taxon>Spermatophyta</taxon>
        <taxon>Magnoliopsida</taxon>
        <taxon>Ranunculales</taxon>
        <taxon>Ranunculaceae</taxon>
        <taxon>Coptidoideae</taxon>
        <taxon>Coptis</taxon>
    </lineage>
</organism>
<dbReference type="OrthoDB" id="65569at2759"/>
<sequence length="367" mass="41835">MSDIGLDAYRFSISWSRLIPRMILHSIGRGDLNPKGLKYYNDLIDELISHGIEPHVTIYHLDLPQILEEEYGGWLNPKIIEDFTAYADVCFREFGDRVSHWTTVNEPNIMSLASFHSGQWPPRRCSQPGGLYNCSAGNSSVEPYIAMHHLLLSHASAAAVYRDKYQAKQKGFIGINVYAFWCTPLTNSTADIIATRRATDFYLGWAVDPLVFGDYPKIMKKNVGSRLPTFTKRESELSLIEYFKDYYGNQPVYVQENGFGTPYNETLDDDAGRIHYVSGYMGGILDAIRSGSNARGYFLWSFLDLFELSDGYKTRFGIVHVNFEDKDLKRRPKLSAQWYSNLIKKNAIVTKNRDHTSSDSTKLSLSH</sequence>
<dbReference type="InterPro" id="IPR017853">
    <property type="entry name" value="GH"/>
</dbReference>
<evidence type="ECO:0000313" key="4">
    <source>
        <dbReference type="Proteomes" id="UP000631114"/>
    </source>
</evidence>
<dbReference type="Gene3D" id="3.20.20.80">
    <property type="entry name" value="Glycosidases"/>
    <property type="match status" value="2"/>
</dbReference>
<proteinExistence type="inferred from homology"/>
<evidence type="ECO:0000256" key="1">
    <source>
        <dbReference type="ARBA" id="ARBA00010838"/>
    </source>
</evidence>
<evidence type="ECO:0000313" key="3">
    <source>
        <dbReference type="EMBL" id="KAF9604915.1"/>
    </source>
</evidence>
<reference evidence="3 4" key="1">
    <citation type="submission" date="2020-10" db="EMBL/GenBank/DDBJ databases">
        <title>The Coptis chinensis genome and diversification of protoberbering-type alkaloids.</title>
        <authorList>
            <person name="Wang B."/>
            <person name="Shu S."/>
            <person name="Song C."/>
            <person name="Liu Y."/>
        </authorList>
    </citation>
    <scope>NUCLEOTIDE SEQUENCE [LARGE SCALE GENOMIC DNA]</scope>
    <source>
        <strain evidence="3">HL-2020</strain>
        <tissue evidence="3">Leaf</tissue>
    </source>
</reference>
<dbReference type="Pfam" id="PF00232">
    <property type="entry name" value="Glyco_hydro_1"/>
    <property type="match status" value="2"/>
</dbReference>
<dbReference type="PRINTS" id="PR00131">
    <property type="entry name" value="GLHYDRLASE1"/>
</dbReference>
<protein>
    <submittedName>
        <fullName evidence="3">Uncharacterized protein</fullName>
    </submittedName>
</protein>
<dbReference type="EMBL" id="JADFTS010000005">
    <property type="protein sequence ID" value="KAF9604915.1"/>
    <property type="molecule type" value="Genomic_DNA"/>
</dbReference>